<dbReference type="OrthoDB" id="9769238at2"/>
<dbReference type="Proteomes" id="UP000319212">
    <property type="component" value="Unassembled WGS sequence"/>
</dbReference>
<keyword evidence="2" id="KW-0285">Flavoprotein</keyword>
<dbReference type="PRINTS" id="PR00368">
    <property type="entry name" value="FADPNR"/>
</dbReference>
<dbReference type="Pfam" id="PF07992">
    <property type="entry name" value="Pyr_redox_2"/>
    <property type="match status" value="1"/>
</dbReference>
<feature type="domain" description="Reductase C-terminal" evidence="6">
    <location>
        <begin position="317"/>
        <end position="396"/>
    </location>
</feature>
<dbReference type="Gene3D" id="3.30.390.30">
    <property type="match status" value="1"/>
</dbReference>
<evidence type="ECO:0000313" key="8">
    <source>
        <dbReference type="Proteomes" id="UP000319212"/>
    </source>
</evidence>
<dbReference type="InterPro" id="IPR016156">
    <property type="entry name" value="FAD/NAD-linked_Rdtase_dimer_sf"/>
</dbReference>
<dbReference type="Pfam" id="PF14759">
    <property type="entry name" value="Reductase_C"/>
    <property type="match status" value="1"/>
</dbReference>
<evidence type="ECO:0000313" key="7">
    <source>
        <dbReference type="EMBL" id="TPG25462.1"/>
    </source>
</evidence>
<keyword evidence="4" id="KW-0560">Oxidoreductase</keyword>
<dbReference type="PANTHER" id="PTHR43557">
    <property type="entry name" value="APOPTOSIS-INDUCING FACTOR 1"/>
    <property type="match status" value="1"/>
</dbReference>
<evidence type="ECO:0000256" key="3">
    <source>
        <dbReference type="ARBA" id="ARBA00022827"/>
    </source>
</evidence>
<evidence type="ECO:0000259" key="6">
    <source>
        <dbReference type="Pfam" id="PF14759"/>
    </source>
</evidence>
<gene>
    <name evidence="7" type="ORF">EAH82_18185</name>
</gene>
<dbReference type="InterPro" id="IPR028202">
    <property type="entry name" value="Reductase_C"/>
</dbReference>
<comment type="cofactor">
    <cofactor evidence="1">
        <name>FAD</name>
        <dbReference type="ChEBI" id="CHEBI:57692"/>
    </cofactor>
</comment>
<dbReference type="RefSeq" id="WP_140844189.1">
    <property type="nucleotide sequence ID" value="NZ_RCZI01000005.1"/>
</dbReference>
<dbReference type="GO" id="GO:0005737">
    <property type="term" value="C:cytoplasm"/>
    <property type="evidence" value="ECO:0007669"/>
    <property type="project" value="TreeGrafter"/>
</dbReference>
<dbReference type="InterPro" id="IPR050446">
    <property type="entry name" value="FAD-oxidoreductase/Apoptosis"/>
</dbReference>
<dbReference type="GO" id="GO:0016651">
    <property type="term" value="F:oxidoreductase activity, acting on NAD(P)H"/>
    <property type="evidence" value="ECO:0007669"/>
    <property type="project" value="TreeGrafter"/>
</dbReference>
<evidence type="ECO:0000256" key="1">
    <source>
        <dbReference type="ARBA" id="ARBA00001974"/>
    </source>
</evidence>
<dbReference type="SUPFAM" id="SSF55424">
    <property type="entry name" value="FAD/NAD-linked reductases, dimerisation (C-terminal) domain"/>
    <property type="match status" value="1"/>
</dbReference>
<evidence type="ECO:0008006" key="9">
    <source>
        <dbReference type="Google" id="ProtNLM"/>
    </source>
</evidence>
<dbReference type="Gene3D" id="3.50.50.60">
    <property type="entry name" value="FAD/NAD(P)-binding domain"/>
    <property type="match status" value="2"/>
</dbReference>
<dbReference type="AlphaFoldDB" id="A0A502DKZ6"/>
<comment type="caution">
    <text evidence="7">The sequence shown here is derived from an EMBL/GenBank/DDBJ whole genome shotgun (WGS) entry which is preliminary data.</text>
</comment>
<keyword evidence="3" id="KW-0274">FAD</keyword>
<protein>
    <recommendedName>
        <fullName evidence="9">Pyridine nucleotide-disulfide oxidoreductase</fullName>
    </recommendedName>
</protein>
<evidence type="ECO:0000256" key="4">
    <source>
        <dbReference type="ARBA" id="ARBA00023002"/>
    </source>
</evidence>
<dbReference type="InterPro" id="IPR023753">
    <property type="entry name" value="FAD/NAD-binding_dom"/>
</dbReference>
<dbReference type="SUPFAM" id="SSF51905">
    <property type="entry name" value="FAD/NAD(P)-binding domain"/>
    <property type="match status" value="2"/>
</dbReference>
<sequence length="403" mass="43266">MTVPIKEPVLVLGGGLAAVSFVGTLRSQGWNGPICVVAEENEAPYDRPPLSKEFQHEGDEDKIRLDLRQVKDVEWIRNARAVSLDLRGRQVTLADGRQLSWGTLVFATGASPRTLPTLANGPAPVLTLRTLHDARQIRARLVPGAALTVIGGGVIGLELAATARAKGTNVTLIEATPRVLNRCAPSTLAELVELTHRTQGVDLRLGCTISSLDGDQLDLSDGSKLRTDLIVVGIGVLANDTLAREAGIATDDGIFVDGHGRTTCPDVLAIGDVTRQRNPVSGRFERIETWSNAHKQSATAARALIDPSTPPYTEVPWYWTDQYHLKIQVAGLAGGDQEVVRGDPTSGKASIMQLRDGRIVGACCINNAREFMALKRLIAAGARLDLERLRDPTVDAVKLVTQA</sequence>
<proteinExistence type="predicted"/>
<dbReference type="PANTHER" id="PTHR43557:SF2">
    <property type="entry name" value="RIESKE DOMAIN-CONTAINING PROTEIN-RELATED"/>
    <property type="match status" value="1"/>
</dbReference>
<dbReference type="InterPro" id="IPR036188">
    <property type="entry name" value="FAD/NAD-bd_sf"/>
</dbReference>
<evidence type="ECO:0000256" key="2">
    <source>
        <dbReference type="ARBA" id="ARBA00022630"/>
    </source>
</evidence>
<accession>A0A502DKZ6</accession>
<feature type="domain" description="FAD/NAD(P)-binding" evidence="5">
    <location>
        <begin position="9"/>
        <end position="296"/>
    </location>
</feature>
<name>A0A502DKZ6_9BURK</name>
<dbReference type="EMBL" id="RCZI01000005">
    <property type="protein sequence ID" value="TPG25462.1"/>
    <property type="molecule type" value="Genomic_DNA"/>
</dbReference>
<evidence type="ECO:0000259" key="5">
    <source>
        <dbReference type="Pfam" id="PF07992"/>
    </source>
</evidence>
<reference evidence="7 8" key="1">
    <citation type="journal article" date="2019" name="Environ. Microbiol.">
        <title>Species interactions and distinct microbial communities in high Arctic permafrost affected cryosols are associated with the CH4 and CO2 gas fluxes.</title>
        <authorList>
            <person name="Altshuler I."/>
            <person name="Hamel J."/>
            <person name="Turney S."/>
            <person name="Magnuson E."/>
            <person name="Levesque R."/>
            <person name="Greer C."/>
            <person name="Whyte L.G."/>
        </authorList>
    </citation>
    <scope>NUCLEOTIDE SEQUENCE [LARGE SCALE GENOMIC DNA]</scope>
    <source>
        <strain evidence="7 8">S06.C</strain>
    </source>
</reference>
<organism evidence="7 8">
    <name type="scientific">Variovorax guangxiensis</name>
    <dbReference type="NCBI Taxonomy" id="1775474"/>
    <lineage>
        <taxon>Bacteria</taxon>
        <taxon>Pseudomonadati</taxon>
        <taxon>Pseudomonadota</taxon>
        <taxon>Betaproteobacteria</taxon>
        <taxon>Burkholderiales</taxon>
        <taxon>Comamonadaceae</taxon>
        <taxon>Variovorax</taxon>
    </lineage>
</organism>